<keyword evidence="2" id="KW-1185">Reference proteome</keyword>
<reference evidence="1 2" key="1">
    <citation type="submission" date="2018-11" db="EMBL/GenBank/DDBJ databases">
        <authorList>
            <consortium name="Pathogen Informatics"/>
        </authorList>
    </citation>
    <scope>NUCLEOTIDE SEQUENCE [LARGE SCALE GENOMIC DNA]</scope>
</reference>
<protein>
    <recommendedName>
        <fullName evidence="3">Integrin alpha-2 domain-containing protein</fullName>
    </recommendedName>
</protein>
<feature type="non-terminal residue" evidence="1">
    <location>
        <position position="1"/>
    </location>
</feature>
<evidence type="ECO:0008006" key="3">
    <source>
        <dbReference type="Google" id="ProtNLM"/>
    </source>
</evidence>
<gene>
    <name evidence="1" type="ORF">DILT_LOCUS19194</name>
</gene>
<name>A0A3P7PLP3_DIBLA</name>
<proteinExistence type="predicted"/>
<dbReference type="AlphaFoldDB" id="A0A3P7PLP3"/>
<dbReference type="EMBL" id="UYRU01109258">
    <property type="protein sequence ID" value="VDN43821.1"/>
    <property type="molecule type" value="Genomic_DNA"/>
</dbReference>
<sequence>ILDAPSPSALVGASSTPSRGFGIAISRGVDIDRDGGPEMVVTSLDPISPFYLLSMPRRLVARCKVSLPPKLFLQSTTAGTKFTVTFLVRLYDPKTRAFVTLPKNFLSASSARTHQINPDFIWQERLSQVKWLSAQEESNV</sequence>
<accession>A0A3P7PLP3</accession>
<dbReference type="SUPFAM" id="SSF69318">
    <property type="entry name" value="Integrin alpha N-terminal domain"/>
    <property type="match status" value="1"/>
</dbReference>
<dbReference type="OrthoDB" id="5317514at2759"/>
<organism evidence="1 2">
    <name type="scientific">Dibothriocephalus latus</name>
    <name type="common">Fish tapeworm</name>
    <name type="synonym">Diphyllobothrium latum</name>
    <dbReference type="NCBI Taxonomy" id="60516"/>
    <lineage>
        <taxon>Eukaryota</taxon>
        <taxon>Metazoa</taxon>
        <taxon>Spiralia</taxon>
        <taxon>Lophotrochozoa</taxon>
        <taxon>Platyhelminthes</taxon>
        <taxon>Cestoda</taxon>
        <taxon>Eucestoda</taxon>
        <taxon>Diphyllobothriidea</taxon>
        <taxon>Diphyllobothriidae</taxon>
        <taxon>Dibothriocephalus</taxon>
    </lineage>
</organism>
<feature type="non-terminal residue" evidence="1">
    <location>
        <position position="140"/>
    </location>
</feature>
<dbReference type="Proteomes" id="UP000281553">
    <property type="component" value="Unassembled WGS sequence"/>
</dbReference>
<dbReference type="InterPro" id="IPR028994">
    <property type="entry name" value="Integrin_alpha_N"/>
</dbReference>
<evidence type="ECO:0000313" key="1">
    <source>
        <dbReference type="EMBL" id="VDN43821.1"/>
    </source>
</evidence>
<evidence type="ECO:0000313" key="2">
    <source>
        <dbReference type="Proteomes" id="UP000281553"/>
    </source>
</evidence>